<dbReference type="Pfam" id="PF00328">
    <property type="entry name" value="His_Phos_2"/>
    <property type="match status" value="1"/>
</dbReference>
<reference evidence="5 6" key="1">
    <citation type="submission" date="2016-03" db="EMBL/GenBank/DDBJ databases">
        <title>The draft genome sequence of Fonsecaea nubica causative agent of cutaneous subcutaneous infection in human host.</title>
        <authorList>
            <person name="Costa F."/>
            <person name="Sybren D.H."/>
            <person name="Raittz R.T."/>
            <person name="Weiss V.A."/>
            <person name="Leao A.C."/>
            <person name="Gomes R."/>
            <person name="De Souza E.M."/>
            <person name="Pedrosa F.O."/>
            <person name="Steffens M.B."/>
            <person name="Bombassaro A."/>
            <person name="Tadra-Sfeir M.Z."/>
            <person name="Moreno L.F."/>
            <person name="Najafzadeh M.J."/>
            <person name="Felipe M.S."/>
            <person name="Teixeira M."/>
            <person name="Sun J."/>
            <person name="Xi L."/>
            <person name="Castro M.A."/>
            <person name="Vicente V.A."/>
        </authorList>
    </citation>
    <scope>NUCLEOTIDE SEQUENCE [LARGE SCALE GENOMIC DNA]</scope>
    <source>
        <strain evidence="5 6">CBS 269.64</strain>
    </source>
</reference>
<protein>
    <recommendedName>
        <fullName evidence="2">3-phytase</fullName>
        <ecNumber evidence="2">3.1.3.8</ecNumber>
    </recommendedName>
</protein>
<dbReference type="Gene3D" id="3.40.50.1240">
    <property type="entry name" value="Phosphoglycerate mutase-like"/>
    <property type="match status" value="1"/>
</dbReference>
<dbReference type="EC" id="3.1.3.8" evidence="2"/>
<evidence type="ECO:0000256" key="4">
    <source>
        <dbReference type="SAM" id="Phobius"/>
    </source>
</evidence>
<organism evidence="5 6">
    <name type="scientific">Fonsecaea nubica</name>
    <dbReference type="NCBI Taxonomy" id="856822"/>
    <lineage>
        <taxon>Eukaryota</taxon>
        <taxon>Fungi</taxon>
        <taxon>Dikarya</taxon>
        <taxon>Ascomycota</taxon>
        <taxon>Pezizomycotina</taxon>
        <taxon>Eurotiomycetes</taxon>
        <taxon>Chaetothyriomycetidae</taxon>
        <taxon>Chaetothyriales</taxon>
        <taxon>Herpotrichiellaceae</taxon>
        <taxon>Fonsecaea</taxon>
    </lineage>
</organism>
<keyword evidence="4" id="KW-1133">Transmembrane helix</keyword>
<dbReference type="Proteomes" id="UP000185904">
    <property type="component" value="Unassembled WGS sequence"/>
</dbReference>
<dbReference type="OrthoDB" id="6509975at2759"/>
<dbReference type="CDD" id="cd07061">
    <property type="entry name" value="HP_HAP_like"/>
    <property type="match status" value="1"/>
</dbReference>
<dbReference type="PANTHER" id="PTHR20963:SF18">
    <property type="entry name" value="ACID PHOSPHATASE PHO11-RELATED"/>
    <property type="match status" value="1"/>
</dbReference>
<evidence type="ECO:0000313" key="6">
    <source>
        <dbReference type="Proteomes" id="UP000185904"/>
    </source>
</evidence>
<feature type="transmembrane region" description="Helical" evidence="4">
    <location>
        <begin position="6"/>
        <end position="28"/>
    </location>
</feature>
<dbReference type="EMBL" id="LVCJ01000098">
    <property type="protein sequence ID" value="OAL26856.1"/>
    <property type="molecule type" value="Genomic_DNA"/>
</dbReference>
<evidence type="ECO:0000256" key="1">
    <source>
        <dbReference type="ARBA" id="ARBA00005375"/>
    </source>
</evidence>
<dbReference type="PANTHER" id="PTHR20963">
    <property type="entry name" value="MULTIPLE INOSITOL POLYPHOSPHATE PHOSPHATASE-RELATED"/>
    <property type="match status" value="1"/>
</dbReference>
<dbReference type="GeneID" id="34593285"/>
<accession>A0A178CC94</accession>
<dbReference type="GO" id="GO:0003993">
    <property type="term" value="F:acid phosphatase activity"/>
    <property type="evidence" value="ECO:0007669"/>
    <property type="project" value="TreeGrafter"/>
</dbReference>
<keyword evidence="4" id="KW-0472">Membrane</keyword>
<dbReference type="RefSeq" id="XP_022495827.1">
    <property type="nucleotide sequence ID" value="XM_022648156.1"/>
</dbReference>
<evidence type="ECO:0000256" key="3">
    <source>
        <dbReference type="ARBA" id="ARBA00022801"/>
    </source>
</evidence>
<keyword evidence="3" id="KW-0378">Hydrolase</keyword>
<gene>
    <name evidence="5" type="ORF">AYO20_09889</name>
</gene>
<dbReference type="InterPro" id="IPR029033">
    <property type="entry name" value="His_PPase_superfam"/>
</dbReference>
<dbReference type="InterPro" id="IPR033379">
    <property type="entry name" value="Acid_Pase_AS"/>
</dbReference>
<sequence length="585" mass="64555">MHRNILAGIVTFLYAYFFVLEIGVCILFPEQSSPAEEFVTRIDWPVVETHGPMVSLSEASWESFLQATWAEECLELVASGTHNEVLVLDAILTSLPSPRSSQLVRAMAVLRTLFSTLVAATGVLAASRPYSSAYLAKQFPQTFTDSYNILKHVGAIGPYSDRVGYGIDPNPPQGCAVDQVIMLMRHGERYPDTTTYGRIKAVLDKLDAAGVSQWSGDLAFLDDWTFYIDEPGFLEQETFSGPYSGLLHALRQGTEYRARYGHLWDGESVVPIFAGDYERVIETARYFGMGFFGYNYSTNAAINIISENATRGADSLTPSCPADKSLLACFYAKRTLPQFNVAAARLNAQNPGLNLNSSDVVPLMSIATYELQARSYSPWVDAFTLDEWVAFGYVQDLTYYYCSGAGNPYSVAIGQVFANASLALLEAGPSHDTMWWNFAHDANITPVVAALGLDVPSSPLPNDTVPFPNPYRVTDIVPMGGHLVLERLSCNATAAPTPQGIYIRALINEAVVPWPKCQSGPGFSCPLPDYADMVARAPNFVQSCNISALGYPEYLDFWWRYNTSTEWNFQHGSIPWQQTYTHVNG</sequence>
<keyword evidence="6" id="KW-1185">Reference proteome</keyword>
<dbReference type="PROSITE" id="PS00616">
    <property type="entry name" value="HIS_ACID_PHOSPHAT_1"/>
    <property type="match status" value="1"/>
</dbReference>
<dbReference type="SUPFAM" id="SSF53254">
    <property type="entry name" value="Phosphoglycerate mutase-like"/>
    <property type="match status" value="1"/>
</dbReference>
<keyword evidence="4" id="KW-0812">Transmembrane</keyword>
<dbReference type="GO" id="GO:0016158">
    <property type="term" value="F:inositol hexakisphosphate 3-phosphatase activity"/>
    <property type="evidence" value="ECO:0007669"/>
    <property type="project" value="UniProtKB-EC"/>
</dbReference>
<comment type="similarity">
    <text evidence="1">Belongs to the histidine acid phosphatase family.</text>
</comment>
<evidence type="ECO:0000313" key="5">
    <source>
        <dbReference type="EMBL" id="OAL26856.1"/>
    </source>
</evidence>
<dbReference type="InterPro" id="IPR000560">
    <property type="entry name" value="His_Pase_clade-2"/>
</dbReference>
<dbReference type="GO" id="GO:0009277">
    <property type="term" value="C:fungal-type cell wall"/>
    <property type="evidence" value="ECO:0007669"/>
    <property type="project" value="TreeGrafter"/>
</dbReference>
<comment type="caution">
    <text evidence="5">The sequence shown here is derived from an EMBL/GenBank/DDBJ whole genome shotgun (WGS) entry which is preliminary data.</text>
</comment>
<dbReference type="AlphaFoldDB" id="A0A178CC94"/>
<evidence type="ECO:0000256" key="2">
    <source>
        <dbReference type="ARBA" id="ARBA00012632"/>
    </source>
</evidence>
<proteinExistence type="inferred from homology"/>
<name>A0A178CC94_9EURO</name>